<evidence type="ECO:0000256" key="3">
    <source>
        <dbReference type="ARBA" id="ARBA00023002"/>
    </source>
</evidence>
<dbReference type="GO" id="GO:0016705">
    <property type="term" value="F:oxidoreductase activity, acting on paired donors, with incorporation or reduction of molecular oxygen"/>
    <property type="evidence" value="ECO:0007669"/>
    <property type="project" value="InterPro"/>
</dbReference>
<dbReference type="SUPFAM" id="SSF51679">
    <property type="entry name" value="Bacterial luciferase-like"/>
    <property type="match status" value="1"/>
</dbReference>
<dbReference type="InterPro" id="IPR051260">
    <property type="entry name" value="Diverse_substr_monoxygenases"/>
</dbReference>
<feature type="binding site" evidence="6">
    <location>
        <position position="216"/>
    </location>
    <ligand>
        <name>FMN</name>
        <dbReference type="ChEBI" id="CHEBI:58210"/>
    </ligand>
</feature>
<evidence type="ECO:0000313" key="8">
    <source>
        <dbReference type="EMBL" id="MSS85344.1"/>
    </source>
</evidence>
<accession>A0A6N7VU96</accession>
<comment type="caution">
    <text evidence="8">The sequence shown here is derived from an EMBL/GenBank/DDBJ whole genome shotgun (WGS) entry which is preliminary data.</text>
</comment>
<gene>
    <name evidence="8" type="ORF">FYJ24_11405</name>
</gene>
<keyword evidence="3" id="KW-0560">Oxidoreductase</keyword>
<feature type="domain" description="Luciferase-like" evidence="7">
    <location>
        <begin position="37"/>
        <end position="292"/>
    </location>
</feature>
<organism evidence="8 9">
    <name type="scientific">Scrofimicrobium canadense</name>
    <dbReference type="NCBI Taxonomy" id="2652290"/>
    <lineage>
        <taxon>Bacteria</taxon>
        <taxon>Bacillati</taxon>
        <taxon>Actinomycetota</taxon>
        <taxon>Actinomycetes</taxon>
        <taxon>Actinomycetales</taxon>
        <taxon>Actinomycetaceae</taxon>
        <taxon>Scrofimicrobium</taxon>
    </lineage>
</organism>
<dbReference type="InterPro" id="IPR011251">
    <property type="entry name" value="Luciferase-like_dom"/>
</dbReference>
<protein>
    <submittedName>
        <fullName evidence="8">LLM class flavin-dependent oxidoreductase</fullName>
    </submittedName>
</protein>
<evidence type="ECO:0000256" key="4">
    <source>
        <dbReference type="ARBA" id="ARBA00023033"/>
    </source>
</evidence>
<comment type="similarity">
    <text evidence="5">Belongs to the NtaA/SnaA/DszA monooxygenase family.</text>
</comment>
<dbReference type="Pfam" id="PF00296">
    <property type="entry name" value="Bac_luciferase"/>
    <property type="match status" value="1"/>
</dbReference>
<feature type="binding site" evidence="6">
    <location>
        <position position="146"/>
    </location>
    <ligand>
        <name>FMN</name>
        <dbReference type="ChEBI" id="CHEBI:58210"/>
    </ligand>
</feature>
<keyword evidence="9" id="KW-1185">Reference proteome</keyword>
<name>A0A6N7VU96_9ACTO</name>
<evidence type="ECO:0000256" key="2">
    <source>
        <dbReference type="ARBA" id="ARBA00022643"/>
    </source>
</evidence>
<evidence type="ECO:0000256" key="6">
    <source>
        <dbReference type="PIRSR" id="PIRSR000337-1"/>
    </source>
</evidence>
<dbReference type="PIRSF" id="PIRSF000337">
    <property type="entry name" value="NTA_MOA"/>
    <property type="match status" value="1"/>
</dbReference>
<keyword evidence="4" id="KW-0503">Monooxygenase</keyword>
<dbReference type="PANTHER" id="PTHR30011:SF16">
    <property type="entry name" value="C2H2 FINGER DOMAIN TRANSCRIPTION FACTOR (EUROFUNG)-RELATED"/>
    <property type="match status" value="1"/>
</dbReference>
<keyword evidence="1 6" id="KW-0285">Flavoprotein</keyword>
<keyword evidence="2 6" id="KW-0288">FMN</keyword>
<dbReference type="Gene3D" id="3.20.20.30">
    <property type="entry name" value="Luciferase-like domain"/>
    <property type="match status" value="1"/>
</dbReference>
<dbReference type="RefSeq" id="WP_154546524.1">
    <property type="nucleotide sequence ID" value="NZ_VULO01000016.1"/>
</dbReference>
<dbReference type="EMBL" id="VULO01000016">
    <property type="protein sequence ID" value="MSS85344.1"/>
    <property type="molecule type" value="Genomic_DNA"/>
</dbReference>
<evidence type="ECO:0000313" key="9">
    <source>
        <dbReference type="Proteomes" id="UP000470875"/>
    </source>
</evidence>
<dbReference type="Proteomes" id="UP000470875">
    <property type="component" value="Unassembled WGS sequence"/>
</dbReference>
<reference evidence="8 9" key="1">
    <citation type="submission" date="2019-08" db="EMBL/GenBank/DDBJ databases">
        <title>In-depth cultivation of the pig gut microbiome towards novel bacterial diversity and tailored functional studies.</title>
        <authorList>
            <person name="Wylensek D."/>
            <person name="Hitch T.C.A."/>
            <person name="Clavel T."/>
        </authorList>
    </citation>
    <scope>NUCLEOTIDE SEQUENCE [LARGE SCALE GENOMIC DNA]</scope>
    <source>
        <strain evidence="8 9">WB03_NA08</strain>
    </source>
</reference>
<dbReference type="PANTHER" id="PTHR30011">
    <property type="entry name" value="ALKANESULFONATE MONOOXYGENASE-RELATED"/>
    <property type="match status" value="1"/>
</dbReference>
<feature type="binding site" evidence="6">
    <location>
        <position position="55"/>
    </location>
    <ligand>
        <name>FMN</name>
        <dbReference type="ChEBI" id="CHEBI:58210"/>
    </ligand>
</feature>
<evidence type="ECO:0000256" key="1">
    <source>
        <dbReference type="ARBA" id="ARBA00022630"/>
    </source>
</evidence>
<dbReference type="InterPro" id="IPR016215">
    <property type="entry name" value="NTA_MOA"/>
</dbReference>
<sequence>MTGLTIGLSLSPTWLRGGAWRDPSSGIEDLLSGELFIRAAQLAEQAHMDFVFKPDALLLKKEPLVTWPGFTGLDPVVMMSVIARETHSIGLVPTFSSSFTQPYFVARETQSLNHISRGRAGWNVVTSLGGKDNFVGVEQRTSVELYQDAQDYVETVRRLWGSYPASAIVLDRHQGIFAKPELVRPISSPGVFDVAGPLTVPAYDDHPLPLLHAGGSAQSKHCAARYADAVFAMNATTESGVALKEELAELAEREGREPTAVRVLPGLSLCLASNREKAEDLAAQSFDSYAPGHVKHWSVVGTPSDAVEAIVRRYEAGGADGFIALPAGSWNSLQLLVDEVIPRLAELGLFRSEYHSHTLRGHLGMGE</sequence>
<dbReference type="GO" id="GO:0004497">
    <property type="term" value="F:monooxygenase activity"/>
    <property type="evidence" value="ECO:0007669"/>
    <property type="project" value="UniProtKB-KW"/>
</dbReference>
<proteinExistence type="inferred from homology"/>
<evidence type="ECO:0000256" key="5">
    <source>
        <dbReference type="ARBA" id="ARBA00033748"/>
    </source>
</evidence>
<dbReference type="InterPro" id="IPR036661">
    <property type="entry name" value="Luciferase-like_sf"/>
</dbReference>
<feature type="binding site" evidence="6">
    <location>
        <position position="94"/>
    </location>
    <ligand>
        <name>FMN</name>
        <dbReference type="ChEBI" id="CHEBI:58210"/>
    </ligand>
</feature>
<evidence type="ECO:0000259" key="7">
    <source>
        <dbReference type="Pfam" id="PF00296"/>
    </source>
</evidence>
<dbReference type="AlphaFoldDB" id="A0A6N7VU96"/>